<proteinExistence type="predicted"/>
<dbReference type="EMBL" id="WKLP01000008">
    <property type="protein sequence ID" value="MRY11305.1"/>
    <property type="molecule type" value="Genomic_DNA"/>
</dbReference>
<dbReference type="AlphaFoldDB" id="A0A6G1ZBW3"/>
<dbReference type="RefSeq" id="WP_010801698.1">
    <property type="nucleotide sequence ID" value="NZ_AP031410.1"/>
</dbReference>
<name>A0A6G1ZBW3_9BACT</name>
<gene>
    <name evidence="1" type="ORF">GKE01_07445</name>
</gene>
<accession>A0A6G1ZBW3</accession>
<comment type="caution">
    <text evidence="1">The sequence shown here is derived from an EMBL/GenBank/DDBJ whole genome shotgun (WGS) entry which is preliminary data.</text>
</comment>
<reference evidence="1" key="1">
    <citation type="journal article" date="2019" name="Nat. Med.">
        <title>A library of human gut bacterial isolates paired with longitudinal multiomics data enables mechanistic microbiome research.</title>
        <authorList>
            <person name="Poyet M."/>
            <person name="Groussin M."/>
            <person name="Gibbons S.M."/>
            <person name="Avila-Pacheco J."/>
            <person name="Jiang X."/>
            <person name="Kearney S.M."/>
            <person name="Perrotta A.R."/>
            <person name="Berdy B."/>
            <person name="Zhao S."/>
            <person name="Lieberman T.D."/>
            <person name="Swanson P.K."/>
            <person name="Smith M."/>
            <person name="Roesemann S."/>
            <person name="Alexander J.E."/>
            <person name="Rich S.A."/>
            <person name="Livny J."/>
            <person name="Vlamakis H."/>
            <person name="Clish C."/>
            <person name="Bullock K."/>
            <person name="Deik A."/>
            <person name="Scott J."/>
            <person name="Pierce K.A."/>
            <person name="Xavier R.J."/>
            <person name="Alm E.J."/>
        </authorList>
    </citation>
    <scope>NUCLEOTIDE SEQUENCE</scope>
    <source>
        <strain evidence="1">BIOML-A4</strain>
    </source>
</reference>
<dbReference type="InterPro" id="IPR025427">
    <property type="entry name" value="DUF4160"/>
</dbReference>
<sequence>MSAIDIICGIMIYMYGKDHNPPHLHIKDGGNWFIITIKDRMVYGRASSKTIRLINEYIDAHQDQLLDIWDKAQRGETIEKVKR</sequence>
<dbReference type="Pfam" id="PF13711">
    <property type="entry name" value="DUF4160"/>
    <property type="match status" value="1"/>
</dbReference>
<evidence type="ECO:0000313" key="1">
    <source>
        <dbReference type="EMBL" id="MRY11305.1"/>
    </source>
</evidence>
<organism evidence="1">
    <name type="scientific">Parabacteroides goldsteinii</name>
    <dbReference type="NCBI Taxonomy" id="328812"/>
    <lineage>
        <taxon>Bacteria</taxon>
        <taxon>Pseudomonadati</taxon>
        <taxon>Bacteroidota</taxon>
        <taxon>Bacteroidia</taxon>
        <taxon>Bacteroidales</taxon>
        <taxon>Tannerellaceae</taxon>
        <taxon>Parabacteroides</taxon>
    </lineage>
</organism>
<protein>
    <submittedName>
        <fullName evidence="1">DUF4160 domain-containing protein</fullName>
    </submittedName>
</protein>